<dbReference type="OrthoDB" id="10326664at2759"/>
<feature type="compositionally biased region" description="Polar residues" evidence="1">
    <location>
        <begin position="108"/>
        <end position="122"/>
    </location>
</feature>
<dbReference type="SUPFAM" id="SSF46934">
    <property type="entry name" value="UBA-like"/>
    <property type="match status" value="1"/>
</dbReference>
<gene>
    <name evidence="3" type="ORF">GpartN1_g672.t1</name>
</gene>
<dbReference type="Pfam" id="PF02845">
    <property type="entry name" value="CUE"/>
    <property type="match status" value="1"/>
</dbReference>
<keyword evidence="4" id="KW-1185">Reference proteome</keyword>
<evidence type="ECO:0000256" key="1">
    <source>
        <dbReference type="SAM" id="MobiDB-lite"/>
    </source>
</evidence>
<evidence type="ECO:0000313" key="4">
    <source>
        <dbReference type="Proteomes" id="UP001061958"/>
    </source>
</evidence>
<reference evidence="3" key="1">
    <citation type="journal article" date="2022" name="Proc. Natl. Acad. Sci. U.S.A.">
        <title>Life cycle and functional genomics of the unicellular red alga Galdieria for elucidating algal and plant evolution and industrial use.</title>
        <authorList>
            <person name="Hirooka S."/>
            <person name="Itabashi T."/>
            <person name="Ichinose T.M."/>
            <person name="Onuma R."/>
            <person name="Fujiwara T."/>
            <person name="Yamashita S."/>
            <person name="Jong L.W."/>
            <person name="Tomita R."/>
            <person name="Iwane A.H."/>
            <person name="Miyagishima S.Y."/>
        </authorList>
    </citation>
    <scope>NUCLEOTIDE SEQUENCE</scope>
    <source>
        <strain evidence="3">NBRC 102759</strain>
    </source>
</reference>
<dbReference type="PROSITE" id="PS51140">
    <property type="entry name" value="CUE"/>
    <property type="match status" value="1"/>
</dbReference>
<sequence>MTELGSNRQPSGVGEAQSRQNEQHKEAIANLTAIFPNLSRSELSNALEANSFSVQRTVDYILSEKTSASSPKITAEDASEVAARIAQVEEDERLARALQSTFERENATQRQTWSQTSVDSDATQPPLIDKLKLYGRAAKAKFWELYESYLGDGSTTSNTAGVQPMRSDGYSAVPNTDEVAVSRRSNSEEFQGSTLLRRHWTQGENTSPTYRQANSKRPNVESGGDGKKDK</sequence>
<feature type="domain" description="CUE" evidence="2">
    <location>
        <begin position="23"/>
        <end position="66"/>
    </location>
</feature>
<organism evidence="3 4">
    <name type="scientific">Galdieria partita</name>
    <dbReference type="NCBI Taxonomy" id="83374"/>
    <lineage>
        <taxon>Eukaryota</taxon>
        <taxon>Rhodophyta</taxon>
        <taxon>Bangiophyceae</taxon>
        <taxon>Galdieriales</taxon>
        <taxon>Galdieriaceae</taxon>
        <taxon>Galdieria</taxon>
    </lineage>
</organism>
<protein>
    <recommendedName>
        <fullName evidence="2">CUE domain-containing protein</fullName>
    </recommendedName>
</protein>
<feature type="region of interest" description="Disordered" evidence="1">
    <location>
        <begin position="181"/>
        <end position="230"/>
    </location>
</feature>
<dbReference type="InterPro" id="IPR009060">
    <property type="entry name" value="UBA-like_sf"/>
</dbReference>
<proteinExistence type="predicted"/>
<dbReference type="EMBL" id="BQMJ01000005">
    <property type="protein sequence ID" value="GJQ08881.1"/>
    <property type="molecule type" value="Genomic_DNA"/>
</dbReference>
<feature type="region of interest" description="Disordered" evidence="1">
    <location>
        <begin position="103"/>
        <end position="122"/>
    </location>
</feature>
<accession>A0A9C7PS76</accession>
<feature type="compositionally biased region" description="Polar residues" evidence="1">
    <location>
        <begin position="202"/>
        <end position="217"/>
    </location>
</feature>
<evidence type="ECO:0000313" key="3">
    <source>
        <dbReference type="EMBL" id="GJQ08881.1"/>
    </source>
</evidence>
<feature type="region of interest" description="Disordered" evidence="1">
    <location>
        <begin position="1"/>
        <end position="27"/>
    </location>
</feature>
<dbReference type="CDD" id="cd14279">
    <property type="entry name" value="CUE"/>
    <property type="match status" value="1"/>
</dbReference>
<dbReference type="Proteomes" id="UP001061958">
    <property type="component" value="Unassembled WGS sequence"/>
</dbReference>
<reference evidence="3" key="2">
    <citation type="submission" date="2022-01" db="EMBL/GenBank/DDBJ databases">
        <authorList>
            <person name="Hirooka S."/>
            <person name="Miyagishima S.Y."/>
        </authorList>
    </citation>
    <scope>NUCLEOTIDE SEQUENCE</scope>
    <source>
        <strain evidence="3">NBRC 102759</strain>
    </source>
</reference>
<name>A0A9C7PS76_9RHOD</name>
<dbReference type="AlphaFoldDB" id="A0A9C7PS76"/>
<comment type="caution">
    <text evidence="3">The sequence shown here is derived from an EMBL/GenBank/DDBJ whole genome shotgun (WGS) entry which is preliminary data.</text>
</comment>
<dbReference type="InterPro" id="IPR003892">
    <property type="entry name" value="CUE"/>
</dbReference>
<evidence type="ECO:0000259" key="2">
    <source>
        <dbReference type="PROSITE" id="PS51140"/>
    </source>
</evidence>
<dbReference type="Gene3D" id="1.10.8.10">
    <property type="entry name" value="DNA helicase RuvA subunit, C-terminal domain"/>
    <property type="match status" value="1"/>
</dbReference>
<feature type="compositionally biased region" description="Polar residues" evidence="1">
    <location>
        <begin position="1"/>
        <end position="10"/>
    </location>
</feature>
<dbReference type="GO" id="GO:0043130">
    <property type="term" value="F:ubiquitin binding"/>
    <property type="evidence" value="ECO:0007669"/>
    <property type="project" value="InterPro"/>
</dbReference>